<proteinExistence type="predicted"/>
<sequence length="70" mass="7579">MGGVGAHAGDVVVAYLPYIGGGRARGNLRVRPPPLRQLDRVHPPVPKPDRVHPPAGRVAVFGRRAWRDRG</sequence>
<dbReference type="EMBL" id="BOMP01000114">
    <property type="protein sequence ID" value="GIE43888.1"/>
    <property type="molecule type" value="Genomic_DNA"/>
</dbReference>
<evidence type="ECO:0000313" key="3">
    <source>
        <dbReference type="Proteomes" id="UP000631312"/>
    </source>
</evidence>
<keyword evidence="3" id="KW-1185">Reference proteome</keyword>
<organism evidence="2 3">
    <name type="scientific">Actinoplanes lobatus</name>
    <dbReference type="NCBI Taxonomy" id="113568"/>
    <lineage>
        <taxon>Bacteria</taxon>
        <taxon>Bacillati</taxon>
        <taxon>Actinomycetota</taxon>
        <taxon>Actinomycetes</taxon>
        <taxon>Micromonosporales</taxon>
        <taxon>Micromonosporaceae</taxon>
        <taxon>Actinoplanes</taxon>
    </lineage>
</organism>
<feature type="compositionally biased region" description="Basic and acidic residues" evidence="1">
    <location>
        <begin position="37"/>
        <end position="52"/>
    </location>
</feature>
<protein>
    <submittedName>
        <fullName evidence="2">Uncharacterized protein</fullName>
    </submittedName>
</protein>
<evidence type="ECO:0000313" key="2">
    <source>
        <dbReference type="EMBL" id="GIE43888.1"/>
    </source>
</evidence>
<comment type="caution">
    <text evidence="2">The sequence shown here is derived from an EMBL/GenBank/DDBJ whole genome shotgun (WGS) entry which is preliminary data.</text>
</comment>
<dbReference type="Proteomes" id="UP000631312">
    <property type="component" value="Unassembled WGS sequence"/>
</dbReference>
<gene>
    <name evidence="2" type="ORF">Alo02nite_67860</name>
</gene>
<evidence type="ECO:0000256" key="1">
    <source>
        <dbReference type="SAM" id="MobiDB-lite"/>
    </source>
</evidence>
<reference evidence="2 3" key="1">
    <citation type="submission" date="2021-01" db="EMBL/GenBank/DDBJ databases">
        <title>Whole genome shotgun sequence of Actinoplanes lobatus NBRC 12513.</title>
        <authorList>
            <person name="Komaki H."/>
            <person name="Tamura T."/>
        </authorList>
    </citation>
    <scope>NUCLEOTIDE SEQUENCE [LARGE SCALE GENOMIC DNA]</scope>
    <source>
        <strain evidence="2 3">NBRC 12513</strain>
    </source>
</reference>
<accession>A0ABQ4AS92</accession>
<name>A0ABQ4AS92_9ACTN</name>
<feature type="region of interest" description="Disordered" evidence="1">
    <location>
        <begin position="30"/>
        <end position="55"/>
    </location>
</feature>